<comment type="caution">
    <text evidence="1">The sequence shown here is derived from an EMBL/GenBank/DDBJ whole genome shotgun (WGS) entry which is preliminary data.</text>
</comment>
<dbReference type="RefSeq" id="WP_207350444.1">
    <property type="nucleotide sequence ID" value="NZ_JAFMPY010000007.1"/>
</dbReference>
<evidence type="ECO:0000313" key="2">
    <source>
        <dbReference type="Proteomes" id="UP000664288"/>
    </source>
</evidence>
<name>A0ABS3J2B8_9HYPH</name>
<protein>
    <submittedName>
        <fullName evidence="1">Uncharacterized protein</fullName>
    </submittedName>
</protein>
<sequence>MKRLDALEALMQRGPAPRDASSSTAVARINAISDFVREVLNPPNASSATCYAIALGLRSSKSLTPWLHEGIADAAKLARRDYEPEFGEGWRKEWERQLAEFATIAEGRVGPHWIDVMAARIRAAEEAVAV</sequence>
<evidence type="ECO:0000313" key="1">
    <source>
        <dbReference type="EMBL" id="MBO0903812.1"/>
    </source>
</evidence>
<gene>
    <name evidence="1" type="ORF">J1C47_09165</name>
</gene>
<dbReference type="EMBL" id="JAFMPY010000007">
    <property type="protein sequence ID" value="MBO0903812.1"/>
    <property type="molecule type" value="Genomic_DNA"/>
</dbReference>
<accession>A0ABS3J2B8</accession>
<organism evidence="1 2">
    <name type="scientific">Jiella sonneratiae</name>
    <dbReference type="NCBI Taxonomy" id="2816856"/>
    <lineage>
        <taxon>Bacteria</taxon>
        <taxon>Pseudomonadati</taxon>
        <taxon>Pseudomonadota</taxon>
        <taxon>Alphaproteobacteria</taxon>
        <taxon>Hyphomicrobiales</taxon>
        <taxon>Aurantimonadaceae</taxon>
        <taxon>Jiella</taxon>
    </lineage>
</organism>
<reference evidence="1 2" key="1">
    <citation type="submission" date="2021-03" db="EMBL/GenBank/DDBJ databases">
        <title>Whole genome sequence of Jiella sp. MQZ13P-4.</title>
        <authorList>
            <person name="Tuo L."/>
        </authorList>
    </citation>
    <scope>NUCLEOTIDE SEQUENCE [LARGE SCALE GENOMIC DNA]</scope>
    <source>
        <strain evidence="1 2">MQZ13P-4</strain>
    </source>
</reference>
<proteinExistence type="predicted"/>
<dbReference type="Proteomes" id="UP000664288">
    <property type="component" value="Unassembled WGS sequence"/>
</dbReference>
<keyword evidence="2" id="KW-1185">Reference proteome</keyword>